<dbReference type="Pfam" id="PF08386">
    <property type="entry name" value="Abhydrolase_4"/>
    <property type="match status" value="1"/>
</dbReference>
<feature type="domain" description="AB hydrolase-1" evidence="4">
    <location>
        <begin position="171"/>
        <end position="350"/>
    </location>
</feature>
<dbReference type="Proteomes" id="UP000803844">
    <property type="component" value="Unassembled WGS sequence"/>
</dbReference>
<gene>
    <name evidence="6" type="ORF">M406DRAFT_287078</name>
</gene>
<evidence type="ECO:0000256" key="2">
    <source>
        <dbReference type="ARBA" id="ARBA00022801"/>
    </source>
</evidence>
<protein>
    <submittedName>
        <fullName evidence="6">Alpha/beta-hydrolase</fullName>
    </submittedName>
</protein>
<dbReference type="InterPro" id="IPR029058">
    <property type="entry name" value="AB_hydrolase_fold"/>
</dbReference>
<dbReference type="OrthoDB" id="425534at2759"/>
<dbReference type="AlphaFoldDB" id="A0A9P4Y8P6"/>
<proteinExistence type="inferred from homology"/>
<keyword evidence="2" id="KW-0378">Hydrolase</keyword>
<dbReference type="Gene3D" id="3.40.50.1820">
    <property type="entry name" value="alpha/beta hydrolase"/>
    <property type="match status" value="1"/>
</dbReference>
<dbReference type="PANTHER" id="PTHR43248">
    <property type="entry name" value="2-SUCCINYL-6-HYDROXY-2,4-CYCLOHEXADIENE-1-CARBOXYLATE SYNTHASE"/>
    <property type="match status" value="1"/>
</dbReference>
<sequence>MLGIAGLASLYHLISNLSLQGQHGGHHHPHHGHHHHHHHHHHPGPGSPYGTFPQPDDPFRFLPCTNKTLPPALEDKDHEASWAGLFDPEPDHWSWAEKNPASMGDSSSIRPKDPYAGRGIFLCGYLDVPLDYLNATETRTVRIAVTKLQVSGLSRLDRSSPPGSGVKSKRTLLIEPGGPGGSGTEYTWRTAQDRTLKYTNGTFDVLGWDPRGVNTSQPAISCYPYDADRDRWHMLTDLYREESADPDTLLRWADTMNNATFHACWKKFGDLGRFMTTALVARDLDEIRKALGEEQLDGYFVSYGTGIGQTYANMFPDRVGRLILDGTEYVRDHRLLGGFGWTALDNVTNAWHDGFLGECVHAGPEHCWLAKPHGGEPVTLESLDLRMRTLIDSLITQPVPGYHEESGPSLVTYRGLVHTIYAALYNPVTWPTLAQTLYELEQGNSTLATSLIEKNDWEYDPTRFQPPSPRPSSDELSLMVICADSYDAPLPPEGLAWWSSLWANMTTKSWISGNDRFYAVLPCRHFTTYWPDVAEVYRGDLNHTLAHPVLLIAEVYDPATPLRNGRRLLHEMGENARLIVHHGYGHSTRDLSTCTDSLARAYILNGTVPTERETACFADRKPYLPAPGRQGVDPVEVWREHVESLAGWAP</sequence>
<feature type="compositionally biased region" description="Basic residues" evidence="3">
    <location>
        <begin position="24"/>
        <end position="43"/>
    </location>
</feature>
<dbReference type="InterPro" id="IPR051601">
    <property type="entry name" value="Serine_prot/Carboxylest_S33"/>
</dbReference>
<dbReference type="GO" id="GO:0016787">
    <property type="term" value="F:hydrolase activity"/>
    <property type="evidence" value="ECO:0007669"/>
    <property type="project" value="UniProtKB-KW"/>
</dbReference>
<reference evidence="6" key="1">
    <citation type="journal article" date="2020" name="Phytopathology">
        <title>Genome sequence of the chestnut blight fungus Cryphonectria parasitica EP155: A fundamental resource for an archetypical invasive plant pathogen.</title>
        <authorList>
            <person name="Crouch J.A."/>
            <person name="Dawe A."/>
            <person name="Aerts A."/>
            <person name="Barry K."/>
            <person name="Churchill A.C.L."/>
            <person name="Grimwood J."/>
            <person name="Hillman B."/>
            <person name="Milgroom M.G."/>
            <person name="Pangilinan J."/>
            <person name="Smith M."/>
            <person name="Salamov A."/>
            <person name="Schmutz J."/>
            <person name="Yadav J."/>
            <person name="Grigoriev I.V."/>
            <person name="Nuss D."/>
        </authorList>
    </citation>
    <scope>NUCLEOTIDE SEQUENCE</scope>
    <source>
        <strain evidence="6">EP155</strain>
    </source>
</reference>
<dbReference type="InterPro" id="IPR013595">
    <property type="entry name" value="Pept_S33_TAP-like_C"/>
</dbReference>
<feature type="region of interest" description="Disordered" evidence="3">
    <location>
        <begin position="154"/>
        <end position="186"/>
    </location>
</feature>
<dbReference type="SUPFAM" id="SSF53474">
    <property type="entry name" value="alpha/beta-Hydrolases"/>
    <property type="match status" value="1"/>
</dbReference>
<evidence type="ECO:0000256" key="3">
    <source>
        <dbReference type="SAM" id="MobiDB-lite"/>
    </source>
</evidence>
<dbReference type="RefSeq" id="XP_040779973.1">
    <property type="nucleotide sequence ID" value="XM_040918711.1"/>
</dbReference>
<evidence type="ECO:0000259" key="5">
    <source>
        <dbReference type="Pfam" id="PF08386"/>
    </source>
</evidence>
<evidence type="ECO:0000259" key="4">
    <source>
        <dbReference type="Pfam" id="PF00561"/>
    </source>
</evidence>
<keyword evidence="7" id="KW-1185">Reference proteome</keyword>
<dbReference type="PANTHER" id="PTHR43248:SF25">
    <property type="entry name" value="AB HYDROLASE-1 DOMAIN-CONTAINING PROTEIN-RELATED"/>
    <property type="match status" value="1"/>
</dbReference>
<dbReference type="EMBL" id="MU032345">
    <property type="protein sequence ID" value="KAF3769012.1"/>
    <property type="molecule type" value="Genomic_DNA"/>
</dbReference>
<dbReference type="InterPro" id="IPR000073">
    <property type="entry name" value="AB_hydrolase_1"/>
</dbReference>
<evidence type="ECO:0000313" key="7">
    <source>
        <dbReference type="Proteomes" id="UP000803844"/>
    </source>
</evidence>
<dbReference type="Pfam" id="PF00561">
    <property type="entry name" value="Abhydrolase_1"/>
    <property type="match status" value="1"/>
</dbReference>
<feature type="region of interest" description="Disordered" evidence="3">
    <location>
        <begin position="21"/>
        <end position="52"/>
    </location>
</feature>
<comment type="caution">
    <text evidence="6">The sequence shown here is derived from an EMBL/GenBank/DDBJ whole genome shotgun (WGS) entry which is preliminary data.</text>
</comment>
<dbReference type="GeneID" id="63835840"/>
<organism evidence="6 7">
    <name type="scientific">Cryphonectria parasitica (strain ATCC 38755 / EP155)</name>
    <dbReference type="NCBI Taxonomy" id="660469"/>
    <lineage>
        <taxon>Eukaryota</taxon>
        <taxon>Fungi</taxon>
        <taxon>Dikarya</taxon>
        <taxon>Ascomycota</taxon>
        <taxon>Pezizomycotina</taxon>
        <taxon>Sordariomycetes</taxon>
        <taxon>Sordariomycetidae</taxon>
        <taxon>Diaporthales</taxon>
        <taxon>Cryphonectriaceae</taxon>
        <taxon>Cryphonectria-Endothia species complex</taxon>
        <taxon>Cryphonectria</taxon>
    </lineage>
</organism>
<name>A0A9P4Y8P6_CRYP1</name>
<evidence type="ECO:0000313" key="6">
    <source>
        <dbReference type="EMBL" id="KAF3769012.1"/>
    </source>
</evidence>
<comment type="similarity">
    <text evidence="1">Belongs to the peptidase S33 family.</text>
</comment>
<evidence type="ECO:0000256" key="1">
    <source>
        <dbReference type="ARBA" id="ARBA00010088"/>
    </source>
</evidence>
<accession>A0A9P4Y8P6</accession>
<feature type="domain" description="Peptidase S33 tripeptidyl aminopeptidase-like C-terminal" evidence="5">
    <location>
        <begin position="530"/>
        <end position="616"/>
    </location>
</feature>